<dbReference type="EMBL" id="BMAT01010983">
    <property type="protein sequence ID" value="GFR64405.1"/>
    <property type="molecule type" value="Genomic_DNA"/>
</dbReference>
<name>A0AAV4EUX1_9GAST</name>
<accession>A0AAV4EUX1</accession>
<reference evidence="1 2" key="1">
    <citation type="journal article" date="2021" name="Elife">
        <title>Chloroplast acquisition without the gene transfer in kleptoplastic sea slugs, Plakobranchus ocellatus.</title>
        <authorList>
            <person name="Maeda T."/>
            <person name="Takahashi S."/>
            <person name="Yoshida T."/>
            <person name="Shimamura S."/>
            <person name="Takaki Y."/>
            <person name="Nagai Y."/>
            <person name="Toyoda A."/>
            <person name="Suzuki Y."/>
            <person name="Arimoto A."/>
            <person name="Ishii H."/>
            <person name="Satoh N."/>
            <person name="Nishiyama T."/>
            <person name="Hasebe M."/>
            <person name="Maruyama T."/>
            <person name="Minagawa J."/>
            <person name="Obokata J."/>
            <person name="Shigenobu S."/>
        </authorList>
    </citation>
    <scope>NUCLEOTIDE SEQUENCE [LARGE SCALE GENOMIC DNA]</scope>
</reference>
<dbReference type="AlphaFoldDB" id="A0AAV4EUX1"/>
<proteinExistence type="predicted"/>
<protein>
    <submittedName>
        <fullName evidence="1">Uncharacterized protein</fullName>
    </submittedName>
</protein>
<keyword evidence="2" id="KW-1185">Reference proteome</keyword>
<sequence length="117" mass="13434">MATNTHRHYIAPIQIATSTHRHQYTSPLHRINTHRHQYTSPPIHTSPPVHIATNTYRHQGESLEARGQNYENLMYSFNCNAISTDRLCGLAARHSLRDWEVLGSIPCRVKPKTLKLV</sequence>
<organism evidence="1 2">
    <name type="scientific">Elysia marginata</name>
    <dbReference type="NCBI Taxonomy" id="1093978"/>
    <lineage>
        <taxon>Eukaryota</taxon>
        <taxon>Metazoa</taxon>
        <taxon>Spiralia</taxon>
        <taxon>Lophotrochozoa</taxon>
        <taxon>Mollusca</taxon>
        <taxon>Gastropoda</taxon>
        <taxon>Heterobranchia</taxon>
        <taxon>Euthyneura</taxon>
        <taxon>Panpulmonata</taxon>
        <taxon>Sacoglossa</taxon>
        <taxon>Placobranchoidea</taxon>
        <taxon>Plakobranchidae</taxon>
        <taxon>Elysia</taxon>
    </lineage>
</organism>
<comment type="caution">
    <text evidence="1">The sequence shown here is derived from an EMBL/GenBank/DDBJ whole genome shotgun (WGS) entry which is preliminary data.</text>
</comment>
<evidence type="ECO:0000313" key="2">
    <source>
        <dbReference type="Proteomes" id="UP000762676"/>
    </source>
</evidence>
<gene>
    <name evidence="1" type="ORF">ElyMa_005506300</name>
</gene>
<dbReference type="Proteomes" id="UP000762676">
    <property type="component" value="Unassembled WGS sequence"/>
</dbReference>
<evidence type="ECO:0000313" key="1">
    <source>
        <dbReference type="EMBL" id="GFR64405.1"/>
    </source>
</evidence>